<dbReference type="GO" id="GO:0003917">
    <property type="term" value="F:DNA topoisomerase type I (single strand cut, ATP-independent) activity"/>
    <property type="evidence" value="ECO:0007669"/>
    <property type="project" value="InterPro"/>
</dbReference>
<sequence length="118" mass="14399">MYRTLVLDNFRSLIKQCCVNHIHVSNLMRNCEVYYKVRLKSTNPQVKLRDYDKINRTICKDLIHKDNVKMFQLEELKRTMIVLKRWEEEKKDDGVKWNFLEHKGPVFAPPYDRNSQRR</sequence>
<evidence type="ECO:0000313" key="2">
    <source>
        <dbReference type="Proteomes" id="UP001162156"/>
    </source>
</evidence>
<name>A0AAV8WTW7_9CUCU</name>
<keyword evidence="2" id="KW-1185">Reference proteome</keyword>
<dbReference type="AlphaFoldDB" id="A0AAV8WTW7"/>
<accession>A0AAV8WTW7</accession>
<organism evidence="1 2">
    <name type="scientific">Rhamnusium bicolor</name>
    <dbReference type="NCBI Taxonomy" id="1586634"/>
    <lineage>
        <taxon>Eukaryota</taxon>
        <taxon>Metazoa</taxon>
        <taxon>Ecdysozoa</taxon>
        <taxon>Arthropoda</taxon>
        <taxon>Hexapoda</taxon>
        <taxon>Insecta</taxon>
        <taxon>Pterygota</taxon>
        <taxon>Neoptera</taxon>
        <taxon>Endopterygota</taxon>
        <taxon>Coleoptera</taxon>
        <taxon>Polyphaga</taxon>
        <taxon>Cucujiformia</taxon>
        <taxon>Chrysomeloidea</taxon>
        <taxon>Cerambycidae</taxon>
        <taxon>Lepturinae</taxon>
        <taxon>Rhagiini</taxon>
        <taxon>Rhamnusium</taxon>
    </lineage>
</organism>
<dbReference type="GO" id="GO:0005694">
    <property type="term" value="C:chromosome"/>
    <property type="evidence" value="ECO:0007669"/>
    <property type="project" value="InterPro"/>
</dbReference>
<dbReference type="Gene3D" id="2.170.11.10">
    <property type="entry name" value="DNA Topoisomerase I, domain 2"/>
    <property type="match status" value="1"/>
</dbReference>
<reference evidence="1" key="1">
    <citation type="journal article" date="2023" name="Insect Mol. Biol.">
        <title>Genome sequencing provides insights into the evolution of gene families encoding plant cell wall-degrading enzymes in longhorned beetles.</title>
        <authorList>
            <person name="Shin N.R."/>
            <person name="Okamura Y."/>
            <person name="Kirsch R."/>
            <person name="Pauchet Y."/>
        </authorList>
    </citation>
    <scope>NUCLEOTIDE SEQUENCE</scope>
    <source>
        <strain evidence="1">RBIC_L_NR</strain>
    </source>
</reference>
<dbReference type="EMBL" id="JANEYF010004842">
    <property type="protein sequence ID" value="KAJ8929911.1"/>
    <property type="molecule type" value="Genomic_DNA"/>
</dbReference>
<dbReference type="GO" id="GO:0003677">
    <property type="term" value="F:DNA binding"/>
    <property type="evidence" value="ECO:0007669"/>
    <property type="project" value="InterPro"/>
</dbReference>
<dbReference type="SUPFAM" id="SSF56741">
    <property type="entry name" value="Eukaryotic DNA topoisomerase I, N-terminal DNA-binding fragment"/>
    <property type="match status" value="1"/>
</dbReference>
<proteinExistence type="predicted"/>
<evidence type="ECO:0000313" key="1">
    <source>
        <dbReference type="EMBL" id="KAJ8929911.1"/>
    </source>
</evidence>
<dbReference type="InterPro" id="IPR013030">
    <property type="entry name" value="DNA_topo_DNA_db_N_dom2"/>
</dbReference>
<dbReference type="Proteomes" id="UP001162156">
    <property type="component" value="Unassembled WGS sequence"/>
</dbReference>
<comment type="caution">
    <text evidence="1">The sequence shown here is derived from an EMBL/GenBank/DDBJ whole genome shotgun (WGS) entry which is preliminary data.</text>
</comment>
<dbReference type="InterPro" id="IPR036202">
    <property type="entry name" value="TopoI_DNA-bd_euk_N_sf"/>
</dbReference>
<dbReference type="GO" id="GO:0006265">
    <property type="term" value="P:DNA topological change"/>
    <property type="evidence" value="ECO:0007669"/>
    <property type="project" value="InterPro"/>
</dbReference>
<gene>
    <name evidence="1" type="ORF">NQ314_017356</name>
</gene>
<protein>
    <submittedName>
        <fullName evidence="1">Uncharacterized protein</fullName>
    </submittedName>
</protein>